<dbReference type="Proteomes" id="UP001241377">
    <property type="component" value="Unassembled WGS sequence"/>
</dbReference>
<name>A0ACC2W3N4_9TREE</name>
<gene>
    <name evidence="1" type="ORF">QFC19_003344</name>
</gene>
<sequence>MSHLEERPTKDLEPKALAATNTGPLALPAPPSEDDNKTRTLNVQEENKVALDELGPLIVNSDGNWQSLSDIEKERMMRLIVKRRNVQRLDKLKDQQDAEDQERESEPQ</sequence>
<reference evidence="1" key="1">
    <citation type="submission" date="2023-04" db="EMBL/GenBank/DDBJ databases">
        <title>Draft Genome sequencing of Naganishia species isolated from polar environments using Oxford Nanopore Technology.</title>
        <authorList>
            <person name="Leo P."/>
            <person name="Venkateswaran K."/>
        </authorList>
    </citation>
    <scope>NUCLEOTIDE SEQUENCE</scope>
    <source>
        <strain evidence="1">MNA-CCFEE 5261</strain>
    </source>
</reference>
<keyword evidence="2" id="KW-1185">Reference proteome</keyword>
<evidence type="ECO:0000313" key="1">
    <source>
        <dbReference type="EMBL" id="KAJ9106008.1"/>
    </source>
</evidence>
<organism evidence="1 2">
    <name type="scientific">Naganishia cerealis</name>
    <dbReference type="NCBI Taxonomy" id="610337"/>
    <lineage>
        <taxon>Eukaryota</taxon>
        <taxon>Fungi</taxon>
        <taxon>Dikarya</taxon>
        <taxon>Basidiomycota</taxon>
        <taxon>Agaricomycotina</taxon>
        <taxon>Tremellomycetes</taxon>
        <taxon>Filobasidiales</taxon>
        <taxon>Filobasidiaceae</taxon>
        <taxon>Naganishia</taxon>
    </lineage>
</organism>
<proteinExistence type="predicted"/>
<protein>
    <submittedName>
        <fullName evidence="1">Uncharacterized protein</fullName>
    </submittedName>
</protein>
<comment type="caution">
    <text evidence="1">The sequence shown here is derived from an EMBL/GenBank/DDBJ whole genome shotgun (WGS) entry which is preliminary data.</text>
</comment>
<evidence type="ECO:0000313" key="2">
    <source>
        <dbReference type="Proteomes" id="UP001241377"/>
    </source>
</evidence>
<dbReference type="EMBL" id="JASBWR010000031">
    <property type="protein sequence ID" value="KAJ9106008.1"/>
    <property type="molecule type" value="Genomic_DNA"/>
</dbReference>
<accession>A0ACC2W3N4</accession>